<organism evidence="3 4">
    <name type="scientific">Siminovitchia sediminis</name>
    <dbReference type="NCBI Taxonomy" id="1274353"/>
    <lineage>
        <taxon>Bacteria</taxon>
        <taxon>Bacillati</taxon>
        <taxon>Bacillota</taxon>
        <taxon>Bacilli</taxon>
        <taxon>Bacillales</taxon>
        <taxon>Bacillaceae</taxon>
        <taxon>Siminovitchia</taxon>
    </lineage>
</organism>
<comment type="caution">
    <text evidence="3">The sequence shown here is derived from an EMBL/GenBank/DDBJ whole genome shotgun (WGS) entry which is preliminary data.</text>
</comment>
<dbReference type="HAMAP" id="MF_00669">
    <property type="entry name" value="SspI"/>
    <property type="match status" value="1"/>
</dbReference>
<gene>
    <name evidence="2 3" type="primary">sspI</name>
    <name evidence="3" type="ORF">ACFSCZ_06355</name>
</gene>
<reference evidence="4" key="1">
    <citation type="journal article" date="2019" name="Int. J. Syst. Evol. Microbiol.">
        <title>The Global Catalogue of Microorganisms (GCM) 10K type strain sequencing project: providing services to taxonomists for standard genome sequencing and annotation.</title>
        <authorList>
            <consortium name="The Broad Institute Genomics Platform"/>
            <consortium name="The Broad Institute Genome Sequencing Center for Infectious Disease"/>
            <person name="Wu L."/>
            <person name="Ma J."/>
        </authorList>
    </citation>
    <scope>NUCLEOTIDE SEQUENCE [LARGE SCALE GENOMIC DNA]</scope>
    <source>
        <strain evidence="4">CGMCC 1.12295</strain>
    </source>
</reference>
<evidence type="ECO:0000313" key="3">
    <source>
        <dbReference type="EMBL" id="MFD1706375.1"/>
    </source>
</evidence>
<proteinExistence type="evidence at transcript level"/>
<comment type="similarity">
    <text evidence="2">Belongs to the SspI family.</text>
</comment>
<dbReference type="Pfam" id="PF14098">
    <property type="entry name" value="SSPI"/>
    <property type="match status" value="1"/>
</dbReference>
<protein>
    <recommendedName>
        <fullName evidence="2">Small, acid-soluble spore protein I</fullName>
        <shortName evidence="2">SASP I</shortName>
    </recommendedName>
</protein>
<comment type="induction">
    <text evidence="2">Expressed only in the forespore compartment of sporulating cells.</text>
</comment>
<keyword evidence="1 2" id="KW-0749">Sporulation</keyword>
<dbReference type="Proteomes" id="UP001597301">
    <property type="component" value="Unassembled WGS sequence"/>
</dbReference>
<dbReference type="EMBL" id="JBHUEO010000012">
    <property type="protein sequence ID" value="MFD1706375.1"/>
    <property type="molecule type" value="Genomic_DNA"/>
</dbReference>
<dbReference type="RefSeq" id="WP_380772968.1">
    <property type="nucleotide sequence ID" value="NZ_JBHUEO010000012.1"/>
</dbReference>
<dbReference type="NCBIfam" id="TIGR03092">
    <property type="entry name" value="SASP_sspI"/>
    <property type="match status" value="1"/>
</dbReference>
<evidence type="ECO:0000313" key="4">
    <source>
        <dbReference type="Proteomes" id="UP001597301"/>
    </source>
</evidence>
<dbReference type="InterPro" id="IPR017525">
    <property type="entry name" value="SspI"/>
</dbReference>
<keyword evidence="4" id="KW-1185">Reference proteome</keyword>
<evidence type="ECO:0000256" key="1">
    <source>
        <dbReference type="ARBA" id="ARBA00022969"/>
    </source>
</evidence>
<name>A0ABW4KJM5_9BACI</name>
<evidence type="ECO:0000256" key="2">
    <source>
        <dbReference type="HAMAP-Rule" id="MF_00669"/>
    </source>
</evidence>
<sequence>MDLNIRRAVIHNVSDNNQDQLRDTIIDAMQKREEKYLPGLGVLFEVIWKNADEQEKSMMLDNLESGLQQQG</sequence>
<comment type="subcellular location">
    <subcellularLocation>
        <location evidence="2">Spore core</location>
    </subcellularLocation>
</comment>
<accession>A0ABW4KJM5</accession>